<sequence length="180" mass="20253">LYYLSTFDNPHAPFELKPTDEIVIIFQSMKLTQAKEVAYDRFKAMVDECPYFQNYFMYDKDIKSQLRFPHHITVMPVAGNEAATIGKNVIGGIADREEFVECLDRLYREPAARADLSRRGIENAGRDCYRWPQIGAAFGQLLEQALDPTRLTRVSDGSTQQAGGRGGDGAQDPPSRKTLS</sequence>
<accession>A0A0F9C6G9</accession>
<dbReference type="AlphaFoldDB" id="A0A0F9C6G9"/>
<organism evidence="2">
    <name type="scientific">marine sediment metagenome</name>
    <dbReference type="NCBI Taxonomy" id="412755"/>
    <lineage>
        <taxon>unclassified sequences</taxon>
        <taxon>metagenomes</taxon>
        <taxon>ecological metagenomes</taxon>
    </lineage>
</organism>
<reference evidence="2" key="1">
    <citation type="journal article" date="2015" name="Nature">
        <title>Complex archaea that bridge the gap between prokaryotes and eukaryotes.</title>
        <authorList>
            <person name="Spang A."/>
            <person name="Saw J.H."/>
            <person name="Jorgensen S.L."/>
            <person name="Zaremba-Niedzwiedzka K."/>
            <person name="Martijn J."/>
            <person name="Lind A.E."/>
            <person name="van Eijk R."/>
            <person name="Schleper C."/>
            <person name="Guy L."/>
            <person name="Ettema T.J."/>
        </authorList>
    </citation>
    <scope>NUCLEOTIDE SEQUENCE</scope>
</reference>
<evidence type="ECO:0000256" key="1">
    <source>
        <dbReference type="SAM" id="MobiDB-lite"/>
    </source>
</evidence>
<evidence type="ECO:0000313" key="2">
    <source>
        <dbReference type="EMBL" id="KKL21897.1"/>
    </source>
</evidence>
<gene>
    <name evidence="2" type="ORF">LCGC14_2440820</name>
</gene>
<proteinExistence type="predicted"/>
<dbReference type="EMBL" id="LAZR01037554">
    <property type="protein sequence ID" value="KKL21897.1"/>
    <property type="molecule type" value="Genomic_DNA"/>
</dbReference>
<comment type="caution">
    <text evidence="2">The sequence shown here is derived from an EMBL/GenBank/DDBJ whole genome shotgun (WGS) entry which is preliminary data.</text>
</comment>
<name>A0A0F9C6G9_9ZZZZ</name>
<feature type="non-terminal residue" evidence="2">
    <location>
        <position position="1"/>
    </location>
</feature>
<protein>
    <submittedName>
        <fullName evidence="2">Uncharacterized protein</fullName>
    </submittedName>
</protein>
<feature type="region of interest" description="Disordered" evidence="1">
    <location>
        <begin position="152"/>
        <end position="180"/>
    </location>
</feature>